<gene>
    <name evidence="5" type="ORF">ACFSUC_07895</name>
</gene>
<evidence type="ECO:0000256" key="1">
    <source>
        <dbReference type="ARBA" id="ARBA00006383"/>
    </source>
</evidence>
<sequence>MSLQEVIRRTHTPLTREMLLKELQALGVERGQVLMVHSSLSRLGYVVGGAVTVIEALIEAVGEQGTLVMPAQSTDLSDPAQWNYPPVPSHWWNEMRRHMPAYDPRTTMTYGMGKIAETFRSYPGVLRSSHPHFSFCAYGRLASDLLHPHTLEQGLGESSPLGRCYRHQARILLLGVDHEVNTALHLAEYRANYPGKAWVLRSAPVASDAAGSIWSEWTELEMHTEDFQTIGRAFEEKDQYYQTGPIGMAHARLIEMVPFVDEAVRWMEARRLF</sequence>
<organism evidence="5 6">
    <name type="scientific">Marinicrinis sediminis</name>
    <dbReference type="NCBI Taxonomy" id="1652465"/>
    <lineage>
        <taxon>Bacteria</taxon>
        <taxon>Bacillati</taxon>
        <taxon>Bacillota</taxon>
        <taxon>Bacilli</taxon>
        <taxon>Bacillales</taxon>
        <taxon>Paenibacillaceae</taxon>
    </lineage>
</organism>
<keyword evidence="4" id="KW-0046">Antibiotic resistance</keyword>
<comment type="caution">
    <text evidence="5">The sequence shown here is derived from an EMBL/GenBank/DDBJ whole genome shotgun (WGS) entry which is preliminary data.</text>
</comment>
<evidence type="ECO:0000256" key="2">
    <source>
        <dbReference type="ARBA" id="ARBA00022679"/>
    </source>
</evidence>
<dbReference type="PANTHER" id="PTHR11104:SF0">
    <property type="entry name" value="SPBETA PROPHAGE-DERIVED AMINOGLYCOSIDE N(3')-ACETYLTRANSFERASE-LIKE PROTEIN YOKD"/>
    <property type="match status" value="1"/>
</dbReference>
<protein>
    <recommendedName>
        <fullName evidence="4">Aminoglycoside N(3)-acetyltransferase</fullName>
        <ecNumber evidence="4">2.3.1.-</ecNumber>
    </recommendedName>
</protein>
<dbReference type="InterPro" id="IPR003679">
    <property type="entry name" value="Amioglycoside_AcTrfase"/>
</dbReference>
<dbReference type="PANTHER" id="PTHR11104">
    <property type="entry name" value="AMINOGLYCOSIDE N3-ACETYLTRANSFERASE"/>
    <property type="match status" value="1"/>
</dbReference>
<comment type="catalytic activity">
    <reaction evidence="4">
        <text>a 2-deoxystreptamine antibiotic + acetyl-CoA = an N(3)-acetyl-2-deoxystreptamine antibiotic + CoA + H(+)</text>
        <dbReference type="Rhea" id="RHEA:12665"/>
        <dbReference type="ChEBI" id="CHEBI:15378"/>
        <dbReference type="ChEBI" id="CHEBI:57287"/>
        <dbReference type="ChEBI" id="CHEBI:57288"/>
        <dbReference type="ChEBI" id="CHEBI:57921"/>
        <dbReference type="ChEBI" id="CHEBI:77452"/>
        <dbReference type="EC" id="2.3.1.81"/>
    </reaction>
</comment>
<comment type="similarity">
    <text evidence="1 4">Belongs to the antibiotic N-acetyltransferase family.</text>
</comment>
<dbReference type="Pfam" id="PF02522">
    <property type="entry name" value="Antibiotic_NAT"/>
    <property type="match status" value="1"/>
</dbReference>
<evidence type="ECO:0000256" key="3">
    <source>
        <dbReference type="ARBA" id="ARBA00023315"/>
    </source>
</evidence>
<reference evidence="6" key="1">
    <citation type="journal article" date="2019" name="Int. J. Syst. Evol. Microbiol.">
        <title>The Global Catalogue of Microorganisms (GCM) 10K type strain sequencing project: providing services to taxonomists for standard genome sequencing and annotation.</title>
        <authorList>
            <consortium name="The Broad Institute Genomics Platform"/>
            <consortium name="The Broad Institute Genome Sequencing Center for Infectious Disease"/>
            <person name="Wu L."/>
            <person name="Ma J."/>
        </authorList>
    </citation>
    <scope>NUCLEOTIDE SEQUENCE [LARGE SCALE GENOMIC DNA]</scope>
    <source>
        <strain evidence="6">KCTC 33676</strain>
    </source>
</reference>
<proteinExistence type="inferred from homology"/>
<keyword evidence="3 4" id="KW-0012">Acyltransferase</keyword>
<dbReference type="InterPro" id="IPR028345">
    <property type="entry name" value="Antibiotic_NAT-like"/>
</dbReference>
<dbReference type="SUPFAM" id="SSF110710">
    <property type="entry name" value="TTHA0583/YokD-like"/>
    <property type="match status" value="1"/>
</dbReference>
<keyword evidence="6" id="KW-1185">Reference proteome</keyword>
<dbReference type="EC" id="2.3.1.-" evidence="4"/>
<evidence type="ECO:0000313" key="5">
    <source>
        <dbReference type="EMBL" id="MFD2671525.1"/>
    </source>
</evidence>
<accession>A0ABW5R9V1</accession>
<keyword evidence="2 4" id="KW-0808">Transferase</keyword>
<evidence type="ECO:0000313" key="6">
    <source>
        <dbReference type="Proteomes" id="UP001597497"/>
    </source>
</evidence>
<dbReference type="EMBL" id="JBHUMM010000012">
    <property type="protein sequence ID" value="MFD2671525.1"/>
    <property type="molecule type" value="Genomic_DNA"/>
</dbReference>
<dbReference type="Proteomes" id="UP001597497">
    <property type="component" value="Unassembled WGS sequence"/>
</dbReference>
<evidence type="ECO:0000256" key="4">
    <source>
        <dbReference type="RuleBase" id="RU365031"/>
    </source>
</evidence>
<dbReference type="RefSeq" id="WP_379928999.1">
    <property type="nucleotide sequence ID" value="NZ_JBHUMM010000012.1"/>
</dbReference>
<name>A0ABW5R9V1_9BACL</name>